<dbReference type="SUPFAM" id="SSF54001">
    <property type="entry name" value="Cysteine proteinases"/>
    <property type="match status" value="1"/>
</dbReference>
<dbReference type="OrthoDB" id="413122at2759"/>
<keyword evidence="2" id="KW-1185">Reference proteome</keyword>
<sequence>MGDFTSRIWRILGGNGREGDDEKKMIPHGCLAHIMKDFKSLCKKTYQSNFEYGMYLLSLLVNVDNLLTATKTLKAIMFILLSCTLTPKTLDAASYVDSRIQALPDQSDASTDNVDDSEEGCIFEEKINPNRYTEEQFIMRGKNEFFNWATNIRKKYTKTNETENLNTRPKVQEQNEMTDLGKPPSYHSEDTIRNRALRLYNEDSRYLVTAFNLDNSPYLNEIYTQMSLQSCKPYMIQSFKEQHSQLKNTENNCWFNSVVQLLKNSYLMMDVNENFINDLSYREGQRHILKVFHNAAIGNEITSLFANLIFGMQRGKQNDAHEFISKAFFEMSEENDANVLKMIEANMCMNCGDSMNREVIYNDIQLEVASHDVQGYERLTELLDIYFTDEELDVNLCCIGSKKFKGFRIGRLPKKYS</sequence>
<comment type="caution">
    <text evidence="1">The sequence shown here is derived from an EMBL/GenBank/DDBJ whole genome shotgun (WGS) entry which is preliminary data.</text>
</comment>
<evidence type="ECO:0000313" key="2">
    <source>
        <dbReference type="Proteomes" id="UP000683360"/>
    </source>
</evidence>
<dbReference type="InterPro" id="IPR038765">
    <property type="entry name" value="Papain-like_cys_pep_sf"/>
</dbReference>
<organism evidence="1 2">
    <name type="scientific">Mytilus edulis</name>
    <name type="common">Blue mussel</name>
    <dbReference type="NCBI Taxonomy" id="6550"/>
    <lineage>
        <taxon>Eukaryota</taxon>
        <taxon>Metazoa</taxon>
        <taxon>Spiralia</taxon>
        <taxon>Lophotrochozoa</taxon>
        <taxon>Mollusca</taxon>
        <taxon>Bivalvia</taxon>
        <taxon>Autobranchia</taxon>
        <taxon>Pteriomorphia</taxon>
        <taxon>Mytilida</taxon>
        <taxon>Mytiloidea</taxon>
        <taxon>Mytilidae</taxon>
        <taxon>Mytilinae</taxon>
        <taxon>Mytilus</taxon>
    </lineage>
</organism>
<dbReference type="EMBL" id="CAJPWZ010002875">
    <property type="protein sequence ID" value="CAG2246613.1"/>
    <property type="molecule type" value="Genomic_DNA"/>
</dbReference>
<name>A0A8S3URM1_MYTED</name>
<dbReference type="Gene3D" id="3.90.70.10">
    <property type="entry name" value="Cysteine proteinases"/>
    <property type="match status" value="1"/>
</dbReference>
<accession>A0A8S3URM1</accession>
<gene>
    <name evidence="1" type="ORF">MEDL_58584</name>
</gene>
<proteinExistence type="predicted"/>
<evidence type="ECO:0000313" key="1">
    <source>
        <dbReference type="EMBL" id="CAG2246613.1"/>
    </source>
</evidence>
<dbReference type="AlphaFoldDB" id="A0A8S3URM1"/>
<dbReference type="CDD" id="cd02257">
    <property type="entry name" value="Peptidase_C19"/>
    <property type="match status" value="1"/>
</dbReference>
<dbReference type="Proteomes" id="UP000683360">
    <property type="component" value="Unassembled WGS sequence"/>
</dbReference>
<reference evidence="1" key="1">
    <citation type="submission" date="2021-03" db="EMBL/GenBank/DDBJ databases">
        <authorList>
            <person name="Bekaert M."/>
        </authorList>
    </citation>
    <scope>NUCLEOTIDE SEQUENCE</scope>
</reference>
<protein>
    <submittedName>
        <fullName evidence="1">Uncharacterized protein</fullName>
    </submittedName>
</protein>